<evidence type="ECO:0000256" key="2">
    <source>
        <dbReference type="SAM" id="Phobius"/>
    </source>
</evidence>
<dbReference type="EMBL" id="JBHTLS010000135">
    <property type="protein sequence ID" value="MFD1107425.1"/>
    <property type="molecule type" value="Genomic_DNA"/>
</dbReference>
<organism evidence="3 4">
    <name type="scientific">Sphingobium olei</name>
    <dbReference type="NCBI Taxonomy" id="420955"/>
    <lineage>
        <taxon>Bacteria</taxon>
        <taxon>Pseudomonadati</taxon>
        <taxon>Pseudomonadota</taxon>
        <taxon>Alphaproteobacteria</taxon>
        <taxon>Sphingomonadales</taxon>
        <taxon>Sphingomonadaceae</taxon>
        <taxon>Sphingobium</taxon>
    </lineage>
</organism>
<name>A0ABW3P732_9SPHN</name>
<reference evidence="4" key="1">
    <citation type="journal article" date="2019" name="Int. J. Syst. Evol. Microbiol.">
        <title>The Global Catalogue of Microorganisms (GCM) 10K type strain sequencing project: providing services to taxonomists for standard genome sequencing and annotation.</title>
        <authorList>
            <consortium name="The Broad Institute Genomics Platform"/>
            <consortium name="The Broad Institute Genome Sequencing Center for Infectious Disease"/>
            <person name="Wu L."/>
            <person name="Ma J."/>
        </authorList>
    </citation>
    <scope>NUCLEOTIDE SEQUENCE [LARGE SCALE GENOMIC DNA]</scope>
    <source>
        <strain evidence="4">CCUG 54329</strain>
    </source>
</reference>
<sequence>MTKKKILFFVSAIIGIVLVYAVAFSILKKAAPDWPTRGQIGDSLNIITSLFSILGFLILLSTLRLQLREMNRMKRISELETGKILIQHYEQKREVLEQERERAEGPRRANLTVGIRENSKKIERLYEIMDKNYDAIGDF</sequence>
<protein>
    <submittedName>
        <fullName evidence="3">Uncharacterized protein</fullName>
    </submittedName>
</protein>
<accession>A0ABW3P732</accession>
<dbReference type="RefSeq" id="WP_380914968.1">
    <property type="nucleotide sequence ID" value="NZ_JBHTLS010000135.1"/>
</dbReference>
<feature type="coiled-coil region" evidence="1">
    <location>
        <begin position="79"/>
        <end position="106"/>
    </location>
</feature>
<keyword evidence="4" id="KW-1185">Reference proteome</keyword>
<keyword evidence="1" id="KW-0175">Coiled coil</keyword>
<evidence type="ECO:0000313" key="3">
    <source>
        <dbReference type="EMBL" id="MFD1107425.1"/>
    </source>
</evidence>
<keyword evidence="2" id="KW-1133">Transmembrane helix</keyword>
<dbReference type="Proteomes" id="UP001597203">
    <property type="component" value="Unassembled WGS sequence"/>
</dbReference>
<proteinExistence type="predicted"/>
<evidence type="ECO:0000256" key="1">
    <source>
        <dbReference type="SAM" id="Coils"/>
    </source>
</evidence>
<comment type="caution">
    <text evidence="3">The sequence shown here is derived from an EMBL/GenBank/DDBJ whole genome shotgun (WGS) entry which is preliminary data.</text>
</comment>
<feature type="transmembrane region" description="Helical" evidence="2">
    <location>
        <begin position="46"/>
        <end position="65"/>
    </location>
</feature>
<feature type="transmembrane region" description="Helical" evidence="2">
    <location>
        <begin position="7"/>
        <end position="26"/>
    </location>
</feature>
<keyword evidence="2" id="KW-0472">Membrane</keyword>
<evidence type="ECO:0000313" key="4">
    <source>
        <dbReference type="Proteomes" id="UP001597203"/>
    </source>
</evidence>
<gene>
    <name evidence="3" type="ORF">ACFQ24_21365</name>
</gene>
<keyword evidence="2" id="KW-0812">Transmembrane</keyword>